<dbReference type="HAMAP" id="MF_00097">
    <property type="entry name" value="TMP_synthase"/>
    <property type="match status" value="1"/>
</dbReference>
<reference evidence="13 14" key="1">
    <citation type="journal article" date="2013" name="Genome Announc.">
        <title>Draft Genome Sequence of the Cellulolytic Bacterium Clostridium papyrosolvens C7 (ATCC 700395).</title>
        <authorList>
            <person name="Zepeda V."/>
            <person name="Dassa B."/>
            <person name="Borovok I."/>
            <person name="Lamed R."/>
            <person name="Bayer E.A."/>
            <person name="Cate J.H."/>
        </authorList>
    </citation>
    <scope>NUCLEOTIDE SEQUENCE [LARGE SCALE GENOMIC DNA]</scope>
    <source>
        <strain evidence="13 14">C7</strain>
    </source>
</reference>
<comment type="catalytic activity">
    <reaction evidence="6 9 10">
        <text>4-methyl-5-(2-phosphooxyethyl)-thiazole + 4-amino-2-methyl-5-(diphosphooxymethyl)pyrimidine + H(+) = thiamine phosphate + diphosphate</text>
        <dbReference type="Rhea" id="RHEA:22328"/>
        <dbReference type="ChEBI" id="CHEBI:15378"/>
        <dbReference type="ChEBI" id="CHEBI:33019"/>
        <dbReference type="ChEBI" id="CHEBI:37575"/>
        <dbReference type="ChEBI" id="CHEBI:57841"/>
        <dbReference type="ChEBI" id="CHEBI:58296"/>
        <dbReference type="EC" id="2.5.1.3"/>
    </reaction>
</comment>
<comment type="function">
    <text evidence="9">Condenses 4-methyl-5-(beta-hydroxyethyl)thiazole monophosphate (THZ-P) and 2-methyl-4-amino-5-hydroxymethyl pyrimidine pyrophosphate (HMP-PP) to form thiamine monophosphate (TMP).</text>
</comment>
<feature type="binding site" evidence="9">
    <location>
        <position position="166"/>
    </location>
    <ligand>
        <name>2-[(2R,5Z)-2-carboxy-4-methylthiazol-5(2H)-ylidene]ethyl phosphate</name>
        <dbReference type="ChEBI" id="CHEBI:62899"/>
    </ligand>
</feature>
<comment type="cofactor">
    <cofactor evidence="9">
        <name>Mg(2+)</name>
        <dbReference type="ChEBI" id="CHEBI:18420"/>
    </cofactor>
    <text evidence="9">Binds 1 Mg(2+) ion per subunit.</text>
</comment>
<name>U4R512_9FIRM</name>
<dbReference type="GO" id="GO:0009229">
    <property type="term" value="P:thiamine diphosphate biosynthetic process"/>
    <property type="evidence" value="ECO:0007669"/>
    <property type="project" value="UniProtKB-UniRule"/>
</dbReference>
<feature type="binding site" evidence="9">
    <location>
        <position position="91"/>
    </location>
    <ligand>
        <name>Mg(2+)</name>
        <dbReference type="ChEBI" id="CHEBI:18420"/>
    </ligand>
</feature>
<dbReference type="Proteomes" id="UP000016860">
    <property type="component" value="Unassembled WGS sequence"/>
</dbReference>
<comment type="pathway">
    <text evidence="1 9 11">Cofactor biosynthesis; thiamine diphosphate biosynthesis; thiamine phosphate from 4-amino-2-methyl-5-diphosphomethylpyrimidine and 4-methyl-5-(2-phosphoethyl)-thiazole: step 1/1.</text>
</comment>
<evidence type="ECO:0000256" key="6">
    <source>
        <dbReference type="ARBA" id="ARBA00047334"/>
    </source>
</evidence>
<evidence type="ECO:0000256" key="11">
    <source>
        <dbReference type="RuleBase" id="RU004253"/>
    </source>
</evidence>
<dbReference type="EC" id="2.5.1.3" evidence="9"/>
<accession>U4R512</accession>
<comment type="catalytic activity">
    <reaction evidence="7 9 10">
        <text>2-(2-carboxy-4-methylthiazol-5-yl)ethyl phosphate + 4-amino-2-methyl-5-(diphosphooxymethyl)pyrimidine + 2 H(+) = thiamine phosphate + CO2 + diphosphate</text>
        <dbReference type="Rhea" id="RHEA:47848"/>
        <dbReference type="ChEBI" id="CHEBI:15378"/>
        <dbReference type="ChEBI" id="CHEBI:16526"/>
        <dbReference type="ChEBI" id="CHEBI:33019"/>
        <dbReference type="ChEBI" id="CHEBI:37575"/>
        <dbReference type="ChEBI" id="CHEBI:57841"/>
        <dbReference type="ChEBI" id="CHEBI:62890"/>
        <dbReference type="EC" id="2.5.1.3"/>
    </reaction>
</comment>
<evidence type="ECO:0000256" key="10">
    <source>
        <dbReference type="RuleBase" id="RU003826"/>
    </source>
</evidence>
<dbReference type="EMBL" id="ATAY01000020">
    <property type="protein sequence ID" value="EPR13130.1"/>
    <property type="molecule type" value="Genomic_DNA"/>
</dbReference>
<feature type="binding site" evidence="9">
    <location>
        <position position="110"/>
    </location>
    <ligand>
        <name>4-amino-2-methyl-5-(diphosphooxymethyl)pyrimidine</name>
        <dbReference type="ChEBI" id="CHEBI:57841"/>
    </ligand>
</feature>
<evidence type="ECO:0000313" key="13">
    <source>
        <dbReference type="EMBL" id="EPR13130.1"/>
    </source>
</evidence>
<dbReference type="FunFam" id="3.20.20.70:FF:000096">
    <property type="entry name" value="Thiamine-phosphate synthase"/>
    <property type="match status" value="1"/>
</dbReference>
<dbReference type="GO" id="GO:0009228">
    <property type="term" value="P:thiamine biosynthetic process"/>
    <property type="evidence" value="ECO:0007669"/>
    <property type="project" value="UniProtKB-KW"/>
</dbReference>
<dbReference type="GO" id="GO:0004789">
    <property type="term" value="F:thiamine-phosphate diphosphorylase activity"/>
    <property type="evidence" value="ECO:0007669"/>
    <property type="project" value="UniProtKB-UniRule"/>
</dbReference>
<keyword evidence="4 9" id="KW-0460">Magnesium</keyword>
<dbReference type="PATRIC" id="fig|1330534.3.peg.865"/>
<evidence type="ECO:0000256" key="9">
    <source>
        <dbReference type="HAMAP-Rule" id="MF_00097"/>
    </source>
</evidence>
<dbReference type="InterPro" id="IPR036206">
    <property type="entry name" value="ThiamineP_synth_sf"/>
</dbReference>
<comment type="similarity">
    <text evidence="9 10">Belongs to the thiamine-phosphate synthase family.</text>
</comment>
<dbReference type="SUPFAM" id="SSF51391">
    <property type="entry name" value="Thiamin phosphate synthase"/>
    <property type="match status" value="1"/>
</dbReference>
<evidence type="ECO:0000256" key="7">
    <source>
        <dbReference type="ARBA" id="ARBA00047851"/>
    </source>
</evidence>
<dbReference type="PANTHER" id="PTHR20857">
    <property type="entry name" value="THIAMINE-PHOSPHATE PYROPHOSPHORYLASE"/>
    <property type="match status" value="1"/>
</dbReference>
<feature type="binding site" evidence="9">
    <location>
        <begin position="39"/>
        <end position="43"/>
    </location>
    <ligand>
        <name>4-amino-2-methyl-5-(diphosphooxymethyl)pyrimidine</name>
        <dbReference type="ChEBI" id="CHEBI:57841"/>
    </ligand>
</feature>
<evidence type="ECO:0000256" key="5">
    <source>
        <dbReference type="ARBA" id="ARBA00022977"/>
    </source>
</evidence>
<feature type="binding site" evidence="9">
    <location>
        <position position="139"/>
    </location>
    <ligand>
        <name>4-amino-2-methyl-5-(diphosphooxymethyl)pyrimidine</name>
        <dbReference type="ChEBI" id="CHEBI:57841"/>
    </ligand>
</feature>
<evidence type="ECO:0000256" key="4">
    <source>
        <dbReference type="ARBA" id="ARBA00022842"/>
    </source>
</evidence>
<feature type="domain" description="Thiamine phosphate synthase/TenI" evidence="12">
    <location>
        <begin position="9"/>
        <end position="189"/>
    </location>
</feature>
<evidence type="ECO:0000256" key="1">
    <source>
        <dbReference type="ARBA" id="ARBA00005165"/>
    </source>
</evidence>
<dbReference type="STRING" id="1330534.L323_04305"/>
<dbReference type="NCBIfam" id="TIGR00693">
    <property type="entry name" value="thiE"/>
    <property type="match status" value="1"/>
</dbReference>
<feature type="binding site" evidence="9">
    <location>
        <begin position="186"/>
        <end position="187"/>
    </location>
    <ligand>
        <name>2-[(2R,5Z)-2-carboxy-4-methylthiazol-5(2H)-ylidene]ethyl phosphate</name>
        <dbReference type="ChEBI" id="CHEBI:62899"/>
    </ligand>
</feature>
<comment type="catalytic activity">
    <reaction evidence="8 9 10">
        <text>2-[(2R,5Z)-2-carboxy-4-methylthiazol-5(2H)-ylidene]ethyl phosphate + 4-amino-2-methyl-5-(diphosphooxymethyl)pyrimidine + 2 H(+) = thiamine phosphate + CO2 + diphosphate</text>
        <dbReference type="Rhea" id="RHEA:47844"/>
        <dbReference type="ChEBI" id="CHEBI:15378"/>
        <dbReference type="ChEBI" id="CHEBI:16526"/>
        <dbReference type="ChEBI" id="CHEBI:33019"/>
        <dbReference type="ChEBI" id="CHEBI:37575"/>
        <dbReference type="ChEBI" id="CHEBI:57841"/>
        <dbReference type="ChEBI" id="CHEBI:62899"/>
        <dbReference type="EC" id="2.5.1.3"/>
    </reaction>
</comment>
<comment type="caution">
    <text evidence="13">The sequence shown here is derived from an EMBL/GenBank/DDBJ whole genome shotgun (WGS) entry which is preliminary data.</text>
</comment>
<evidence type="ECO:0000256" key="3">
    <source>
        <dbReference type="ARBA" id="ARBA00022723"/>
    </source>
</evidence>
<dbReference type="CDD" id="cd00564">
    <property type="entry name" value="TMP_TenI"/>
    <property type="match status" value="1"/>
</dbReference>
<evidence type="ECO:0000256" key="2">
    <source>
        <dbReference type="ARBA" id="ARBA00022679"/>
    </source>
</evidence>
<feature type="binding site" evidence="9">
    <location>
        <begin position="136"/>
        <end position="138"/>
    </location>
    <ligand>
        <name>2-[(2R,5Z)-2-carboxy-4-methylthiazol-5(2H)-ylidene]ethyl phosphate</name>
        <dbReference type="ChEBI" id="CHEBI:62899"/>
    </ligand>
</feature>
<keyword evidence="2 9" id="KW-0808">Transferase</keyword>
<evidence type="ECO:0000256" key="8">
    <source>
        <dbReference type="ARBA" id="ARBA00047883"/>
    </source>
</evidence>
<gene>
    <name evidence="9" type="primary">thiE</name>
    <name evidence="13" type="ORF">L323_04305</name>
</gene>
<dbReference type="Pfam" id="PF02581">
    <property type="entry name" value="TMP-TENI"/>
    <property type="match status" value="1"/>
</dbReference>
<feature type="binding site" evidence="9">
    <location>
        <position position="72"/>
    </location>
    <ligand>
        <name>Mg(2+)</name>
        <dbReference type="ChEBI" id="CHEBI:18420"/>
    </ligand>
</feature>
<dbReference type="Gene3D" id="3.20.20.70">
    <property type="entry name" value="Aldolase class I"/>
    <property type="match status" value="1"/>
</dbReference>
<proteinExistence type="inferred from homology"/>
<organism evidence="13 14">
    <name type="scientific">Ruminiclostridium papyrosolvens C7</name>
    <dbReference type="NCBI Taxonomy" id="1330534"/>
    <lineage>
        <taxon>Bacteria</taxon>
        <taxon>Bacillati</taxon>
        <taxon>Bacillota</taxon>
        <taxon>Clostridia</taxon>
        <taxon>Eubacteriales</taxon>
        <taxon>Oscillospiraceae</taxon>
        <taxon>Ruminiclostridium</taxon>
    </lineage>
</organism>
<dbReference type="RefSeq" id="WP_020814466.1">
    <property type="nucleotide sequence ID" value="NZ_ATAY01000020.1"/>
</dbReference>
<dbReference type="InterPro" id="IPR013785">
    <property type="entry name" value="Aldolase_TIM"/>
</dbReference>
<dbReference type="InterPro" id="IPR034291">
    <property type="entry name" value="TMP_synthase"/>
</dbReference>
<protein>
    <recommendedName>
        <fullName evidence="9">Thiamine-phosphate synthase</fullName>
        <shortName evidence="9">TP synthase</shortName>
        <shortName evidence="9">TPS</shortName>
        <ecNumber evidence="9">2.5.1.3</ecNumber>
    </recommendedName>
    <alternativeName>
        <fullName evidence="9">Thiamine-phosphate pyrophosphorylase</fullName>
        <shortName evidence="9">TMP pyrophosphorylase</shortName>
        <shortName evidence="9">TMP-PPase</shortName>
    </alternativeName>
</protein>
<evidence type="ECO:0000259" key="12">
    <source>
        <dbReference type="Pfam" id="PF02581"/>
    </source>
</evidence>
<feature type="binding site" evidence="9">
    <location>
        <position position="71"/>
    </location>
    <ligand>
        <name>4-amino-2-methyl-5-(diphosphooxymethyl)pyrimidine</name>
        <dbReference type="ChEBI" id="CHEBI:57841"/>
    </ligand>
</feature>
<dbReference type="InterPro" id="IPR022998">
    <property type="entry name" value="ThiamineP_synth_TenI"/>
</dbReference>
<sequence>MKSKIDYTLYLVTDRDLMSTKTLEEAVEQAIMGGCTLVQLREKTASSRDFYQTAIKVKAITDNYKVPLIINDRVDIALAIGADGVHVGQSDLPAAVVRKIIGKDRILGVSAGSVEKAIEAQRDGADYIGVGALFSTSTKIDAKSVSKETLMKIIEEVSIPVIGIGGINAQNAVQLRNTGINGIAVVSAIIAQKDIKLSAEKMLEIFGKKSLK</sequence>
<dbReference type="UniPathway" id="UPA00060">
    <property type="reaction ID" value="UER00141"/>
</dbReference>
<dbReference type="GO" id="GO:0000287">
    <property type="term" value="F:magnesium ion binding"/>
    <property type="evidence" value="ECO:0007669"/>
    <property type="project" value="UniProtKB-UniRule"/>
</dbReference>
<dbReference type="GO" id="GO:0005737">
    <property type="term" value="C:cytoplasm"/>
    <property type="evidence" value="ECO:0007669"/>
    <property type="project" value="TreeGrafter"/>
</dbReference>
<dbReference type="OrthoDB" id="9812206at2"/>
<keyword evidence="3 9" id="KW-0479">Metal-binding</keyword>
<dbReference type="AlphaFoldDB" id="U4R512"/>
<keyword evidence="5 9" id="KW-0784">Thiamine biosynthesis</keyword>
<evidence type="ECO:0000313" key="14">
    <source>
        <dbReference type="Proteomes" id="UP000016860"/>
    </source>
</evidence>
<dbReference type="PANTHER" id="PTHR20857:SF23">
    <property type="entry name" value="THIAMINE BIOSYNTHETIC BIFUNCTIONAL ENZYME"/>
    <property type="match status" value="1"/>
</dbReference>